<dbReference type="Proteomes" id="UP001604277">
    <property type="component" value="Unassembled WGS sequence"/>
</dbReference>
<dbReference type="Gene3D" id="3.20.20.150">
    <property type="entry name" value="Divalent-metal-dependent TIM barrel enzymes"/>
    <property type="match status" value="1"/>
</dbReference>
<evidence type="ECO:0000256" key="1">
    <source>
        <dbReference type="SAM" id="MobiDB-lite"/>
    </source>
</evidence>
<dbReference type="EMBL" id="JBFOLJ010000010">
    <property type="protein sequence ID" value="KAL2501357.1"/>
    <property type="molecule type" value="Genomic_DNA"/>
</dbReference>
<feature type="region of interest" description="Disordered" evidence="1">
    <location>
        <begin position="1"/>
        <end position="55"/>
    </location>
</feature>
<name>A0ABD1SKV3_9LAMI</name>
<evidence type="ECO:0000313" key="3">
    <source>
        <dbReference type="Proteomes" id="UP001604277"/>
    </source>
</evidence>
<reference evidence="3" key="1">
    <citation type="submission" date="2024-07" db="EMBL/GenBank/DDBJ databases">
        <title>Two chromosome-level genome assemblies of Korean endemic species Abeliophyllum distichum and Forsythia ovata (Oleaceae).</title>
        <authorList>
            <person name="Jang H."/>
        </authorList>
    </citation>
    <scope>NUCLEOTIDE SEQUENCE [LARGE SCALE GENOMIC DNA]</scope>
</reference>
<proteinExistence type="predicted"/>
<comment type="caution">
    <text evidence="2">The sequence shown here is derived from an EMBL/GenBank/DDBJ whole genome shotgun (WGS) entry which is preliminary data.</text>
</comment>
<organism evidence="2 3">
    <name type="scientific">Forsythia ovata</name>
    <dbReference type="NCBI Taxonomy" id="205694"/>
    <lineage>
        <taxon>Eukaryota</taxon>
        <taxon>Viridiplantae</taxon>
        <taxon>Streptophyta</taxon>
        <taxon>Embryophyta</taxon>
        <taxon>Tracheophyta</taxon>
        <taxon>Spermatophyta</taxon>
        <taxon>Magnoliopsida</taxon>
        <taxon>eudicotyledons</taxon>
        <taxon>Gunneridae</taxon>
        <taxon>Pentapetalae</taxon>
        <taxon>asterids</taxon>
        <taxon>lamiids</taxon>
        <taxon>Lamiales</taxon>
        <taxon>Oleaceae</taxon>
        <taxon>Forsythieae</taxon>
        <taxon>Forsythia</taxon>
    </lineage>
</organism>
<evidence type="ECO:0000313" key="2">
    <source>
        <dbReference type="EMBL" id="KAL2501357.1"/>
    </source>
</evidence>
<dbReference type="AlphaFoldDB" id="A0ABD1SKV3"/>
<keyword evidence="3" id="KW-1185">Reference proteome</keyword>
<protein>
    <submittedName>
        <fullName evidence="2">Uncharacterized protein</fullName>
    </submittedName>
</protein>
<accession>A0ABD1SKV3</accession>
<sequence>MKGETHAYGQGKRLPNQVAGELHRTKGRAGAAQLRRWPHQQRRTPAQLRSGRTPNYACPLLKRTRRESTNVDDLCIAHNAGMYTLARGLRNAAKLIEVGKAGFELHEKKSMEWRESKISSTK</sequence>
<gene>
    <name evidence="2" type="ORF">Fot_35205</name>
</gene>